<keyword evidence="4" id="KW-0812">Transmembrane</keyword>
<dbReference type="EnsemblMetazoa" id="XM_028276910.2">
    <property type="protein sequence ID" value="XP_028132711.1"/>
    <property type="gene ID" value="LOC114328132"/>
</dbReference>
<organism evidence="7">
    <name type="scientific">Diabrotica virgifera virgifera</name>
    <name type="common">western corn rootworm</name>
    <dbReference type="NCBI Taxonomy" id="50390"/>
    <lineage>
        <taxon>Eukaryota</taxon>
        <taxon>Metazoa</taxon>
        <taxon>Ecdysozoa</taxon>
        <taxon>Arthropoda</taxon>
        <taxon>Hexapoda</taxon>
        <taxon>Insecta</taxon>
        <taxon>Pterygota</taxon>
        <taxon>Neoptera</taxon>
        <taxon>Endopterygota</taxon>
        <taxon>Coleoptera</taxon>
        <taxon>Polyphaga</taxon>
        <taxon>Cucujiformia</taxon>
        <taxon>Chrysomeloidea</taxon>
        <taxon>Chrysomelidae</taxon>
        <taxon>Galerucinae</taxon>
        <taxon>Diabroticina</taxon>
        <taxon>Diabroticites</taxon>
        <taxon>Diabrotica</taxon>
    </lineage>
</organism>
<evidence type="ECO:0000256" key="2">
    <source>
        <dbReference type="ARBA" id="ARBA00023043"/>
    </source>
</evidence>
<reference evidence="7" key="1">
    <citation type="submission" date="2025-04" db="UniProtKB">
        <authorList>
            <consortium name="RefSeq"/>
        </authorList>
    </citation>
    <scope>IDENTIFICATION</scope>
    <source>
        <tissue evidence="7">Whole insect</tissue>
    </source>
</reference>
<keyword evidence="4" id="KW-0472">Membrane</keyword>
<dbReference type="Gene3D" id="1.25.40.20">
    <property type="entry name" value="Ankyrin repeat-containing domain"/>
    <property type="match status" value="1"/>
</dbReference>
<feature type="repeat" description="ANK" evidence="3">
    <location>
        <begin position="73"/>
        <end position="105"/>
    </location>
</feature>
<dbReference type="AlphaFoldDB" id="A0A6P7FAX0"/>
<dbReference type="RefSeq" id="XP_028132711.1">
    <property type="nucleotide sequence ID" value="XM_028276910.1"/>
</dbReference>
<keyword evidence="4" id="KW-1133">Transmembrane helix</keyword>
<evidence type="ECO:0000256" key="1">
    <source>
        <dbReference type="ARBA" id="ARBA00022737"/>
    </source>
</evidence>
<dbReference type="InterPro" id="IPR036770">
    <property type="entry name" value="Ankyrin_rpt-contain_sf"/>
</dbReference>
<dbReference type="PROSITE" id="PS50088">
    <property type="entry name" value="ANK_REPEAT"/>
    <property type="match status" value="1"/>
</dbReference>
<dbReference type="Pfam" id="PF00023">
    <property type="entry name" value="Ank"/>
    <property type="match status" value="1"/>
</dbReference>
<dbReference type="GeneID" id="114328132"/>
<reference evidence="5" key="2">
    <citation type="submission" date="2025-05" db="UniProtKB">
        <authorList>
            <consortium name="EnsemblMetazoa"/>
        </authorList>
    </citation>
    <scope>IDENTIFICATION</scope>
</reference>
<evidence type="ECO:0000256" key="3">
    <source>
        <dbReference type="PROSITE-ProRule" id="PRU00023"/>
    </source>
</evidence>
<evidence type="ECO:0000256" key="4">
    <source>
        <dbReference type="SAM" id="Phobius"/>
    </source>
</evidence>
<dbReference type="InterPro" id="IPR002110">
    <property type="entry name" value="Ankyrin_rpt"/>
</dbReference>
<feature type="transmembrane region" description="Helical" evidence="4">
    <location>
        <begin position="6"/>
        <end position="28"/>
    </location>
</feature>
<name>A0A6P7FAX0_DIAVI</name>
<dbReference type="Pfam" id="PF13637">
    <property type="entry name" value="Ank_4"/>
    <property type="match status" value="1"/>
</dbReference>
<dbReference type="InParanoid" id="A0A6P7FAX0"/>
<sequence>MTLIRIIDWTCILLISIIFASLITYLLAKLHFYFRGKTDIIEKLCAAVADKSILQCIFYLEKYPEYVNSFSKSGYTPFLIACAKGNTQLVRIMLKKGADVTLKSKNHESAFYLAVIHCMAHPHSRNASCIRELYYAGANIDEPNDKGLTPLQITAFFGQTPLVIWLLRKHASTNVFPSPYAIAKSQGHLDTADILSKKYRLFAIQF</sequence>
<dbReference type="PANTHER" id="PTHR24198">
    <property type="entry name" value="ANKYRIN REPEAT AND PROTEIN KINASE DOMAIN-CONTAINING PROTEIN"/>
    <property type="match status" value="1"/>
</dbReference>
<dbReference type="PROSITE" id="PS50297">
    <property type="entry name" value="ANK_REP_REGION"/>
    <property type="match status" value="1"/>
</dbReference>
<evidence type="ECO:0000313" key="7">
    <source>
        <dbReference type="RefSeq" id="XP_028132711.1"/>
    </source>
</evidence>
<dbReference type="SUPFAM" id="SSF48403">
    <property type="entry name" value="Ankyrin repeat"/>
    <property type="match status" value="1"/>
</dbReference>
<evidence type="ECO:0000313" key="6">
    <source>
        <dbReference type="Proteomes" id="UP001652700"/>
    </source>
</evidence>
<dbReference type="SMART" id="SM00248">
    <property type="entry name" value="ANK"/>
    <property type="match status" value="3"/>
</dbReference>
<protein>
    <submittedName>
        <fullName evidence="7">Ankyrin-1-like</fullName>
    </submittedName>
</protein>
<keyword evidence="2 3" id="KW-0040">ANK repeat</keyword>
<gene>
    <name evidence="7" type="primary">LOC114328132</name>
</gene>
<dbReference type="KEGG" id="dvv:114328132"/>
<proteinExistence type="predicted"/>
<dbReference type="OrthoDB" id="194358at2759"/>
<evidence type="ECO:0000313" key="5">
    <source>
        <dbReference type="EnsemblMetazoa" id="XP_028132711.1"/>
    </source>
</evidence>
<keyword evidence="6" id="KW-1185">Reference proteome</keyword>
<dbReference type="PANTHER" id="PTHR24198:SF165">
    <property type="entry name" value="ANKYRIN REPEAT-CONTAINING PROTEIN-RELATED"/>
    <property type="match status" value="1"/>
</dbReference>
<accession>A0A6P7FAX0</accession>
<dbReference type="Proteomes" id="UP001652700">
    <property type="component" value="Unplaced"/>
</dbReference>
<keyword evidence="1" id="KW-0677">Repeat</keyword>